<dbReference type="RefSeq" id="WP_179758043.1">
    <property type="nucleotide sequence ID" value="NZ_JACCBU010000001.1"/>
</dbReference>
<keyword evidence="1 3" id="KW-0378">Hydrolase</keyword>
<dbReference type="EC" id="3.5.1.110" evidence="3"/>
<evidence type="ECO:0000313" key="3">
    <source>
        <dbReference type="EMBL" id="NYE75557.1"/>
    </source>
</evidence>
<evidence type="ECO:0000259" key="2">
    <source>
        <dbReference type="Pfam" id="PF00857"/>
    </source>
</evidence>
<organism evidence="3 4">
    <name type="scientific">Microlunatus parietis</name>
    <dbReference type="NCBI Taxonomy" id="682979"/>
    <lineage>
        <taxon>Bacteria</taxon>
        <taxon>Bacillati</taxon>
        <taxon>Actinomycetota</taxon>
        <taxon>Actinomycetes</taxon>
        <taxon>Propionibacteriales</taxon>
        <taxon>Propionibacteriaceae</taxon>
        <taxon>Microlunatus</taxon>
    </lineage>
</organism>
<evidence type="ECO:0000256" key="1">
    <source>
        <dbReference type="ARBA" id="ARBA00022801"/>
    </source>
</evidence>
<dbReference type="PANTHER" id="PTHR43540:SF6">
    <property type="entry name" value="ISOCHORISMATASE-LIKE DOMAIN-CONTAINING PROTEIN"/>
    <property type="match status" value="1"/>
</dbReference>
<reference evidence="3 4" key="1">
    <citation type="submission" date="2020-07" db="EMBL/GenBank/DDBJ databases">
        <title>Sequencing the genomes of 1000 actinobacteria strains.</title>
        <authorList>
            <person name="Klenk H.-P."/>
        </authorList>
    </citation>
    <scope>NUCLEOTIDE SEQUENCE [LARGE SCALE GENOMIC DNA]</scope>
    <source>
        <strain evidence="3 4">DSM 22083</strain>
    </source>
</reference>
<evidence type="ECO:0000313" key="4">
    <source>
        <dbReference type="Proteomes" id="UP000569914"/>
    </source>
</evidence>
<accession>A0A7Y9LF02</accession>
<dbReference type="InterPro" id="IPR036380">
    <property type="entry name" value="Isochorismatase-like_sf"/>
</dbReference>
<comment type="caution">
    <text evidence="3">The sequence shown here is derived from an EMBL/GenBank/DDBJ whole genome shotgun (WGS) entry which is preliminary data.</text>
</comment>
<feature type="domain" description="Isochorismatase-like" evidence="2">
    <location>
        <begin position="11"/>
        <end position="193"/>
    </location>
</feature>
<keyword evidence="4" id="KW-1185">Reference proteome</keyword>
<dbReference type="GO" id="GO:0016787">
    <property type="term" value="F:hydrolase activity"/>
    <property type="evidence" value="ECO:0007669"/>
    <property type="project" value="UniProtKB-KW"/>
</dbReference>
<proteinExistence type="predicted"/>
<dbReference type="Gene3D" id="3.40.50.850">
    <property type="entry name" value="Isochorismatase-like"/>
    <property type="match status" value="1"/>
</dbReference>
<dbReference type="InterPro" id="IPR000868">
    <property type="entry name" value="Isochorismatase-like_dom"/>
</dbReference>
<dbReference type="CDD" id="cd00431">
    <property type="entry name" value="cysteine_hydrolases"/>
    <property type="match status" value="1"/>
</dbReference>
<name>A0A7Y9LF02_9ACTN</name>
<dbReference type="EMBL" id="JACCBU010000001">
    <property type="protein sequence ID" value="NYE75557.1"/>
    <property type="molecule type" value="Genomic_DNA"/>
</dbReference>
<dbReference type="Pfam" id="PF00857">
    <property type="entry name" value="Isochorismatase"/>
    <property type="match status" value="1"/>
</dbReference>
<dbReference type="Proteomes" id="UP000569914">
    <property type="component" value="Unassembled WGS sequence"/>
</dbReference>
<sequence>MADFTVVPDRTALINVDMQNCFVEGYPSSAPDGPATLARVNGLAEVCRAAGILVVHTSHVLRRDGSNVGVLGEINPLVLGMLTEGSESAALHPDLVIDDRDVLLEKPRHGAFQSTDLDLILHARGVDTVIISGFATSVCCETTAREAVARDFRVLFLSDGTATADMPGATAAELQKATLATLGFLFAEVLTVAELTRKIAG</sequence>
<dbReference type="AlphaFoldDB" id="A0A7Y9LF02"/>
<protein>
    <submittedName>
        <fullName evidence="3">Ureidoacrylate peracid hydrolase</fullName>
        <ecNumber evidence="3">3.5.1.110</ecNumber>
    </submittedName>
</protein>
<dbReference type="InterPro" id="IPR050272">
    <property type="entry name" value="Isochorismatase-like_hydrls"/>
</dbReference>
<dbReference type="PANTHER" id="PTHR43540">
    <property type="entry name" value="PEROXYUREIDOACRYLATE/UREIDOACRYLATE AMIDOHYDROLASE-RELATED"/>
    <property type="match status" value="1"/>
</dbReference>
<gene>
    <name evidence="3" type="ORF">BKA15_006886</name>
</gene>
<dbReference type="SUPFAM" id="SSF52499">
    <property type="entry name" value="Isochorismatase-like hydrolases"/>
    <property type="match status" value="1"/>
</dbReference>